<evidence type="ECO:0000313" key="7">
    <source>
        <dbReference type="Proteomes" id="UP000187455"/>
    </source>
</evidence>
<dbReference type="PANTHER" id="PTHR23403:SF1">
    <property type="entry name" value="TREHALASE"/>
    <property type="match status" value="1"/>
</dbReference>
<sequence>MKSLLSIAIFGALNLSVTLSDLAQNSTTGYAPCDSQIFCQGDILKAVQLAAIFDDDKTFVDKPTTKPESQVIEAFSKLGDNATIDQIRTFVSENFGNETSLLIPANLTDWVENPKFLQNITNPFLKGFGSAINEIWKDLVREQDLSGLCDGCTSSFLKIDGKFVVPGGRFREFYYWDTYFSMEGMLLSELYDTAKGMIEILLNYVETYGFVPNGARQYYLNRSQPPLLTHMVDIYYQATKDTDLLLSALPTLKKEHDYWVTRHTVSIPKSSSKDDCENFVAYRYNVNNTMPRPEGYKVDYDLVTAEETSTSKREHLYGELAAGAESGFDFSSRWANDPTLVSPDILRTLVVSDIIPADLNAIMYRNEILIQKFSKLAFENATDSKQRKSIKKDIRKYEKYSKNTFDVLTRLLLNNSTGMFEDYSITNQTGTSVWSASNVWAYWYLADKINLNVTHSAWKTVANITASNPGGLPVTTLNTGLQWDFPDAWPPLQYTTIKGLLNSAKYANSSYPERSKLYQDTAFTLANSLVGSSYCGWYQTGGSIPQILPKKANITDDGHLFEKMNSTMFGFPAGGGEYQVQAGFGWTNGVVLWLINTFGDSLNIPECN</sequence>
<dbReference type="SUPFAM" id="SSF48208">
    <property type="entry name" value="Six-hairpin glycosidases"/>
    <property type="match status" value="1"/>
</dbReference>
<comment type="similarity">
    <text evidence="1 4">Belongs to the glycosyl hydrolase 37 family.</text>
</comment>
<dbReference type="InterPro" id="IPR008928">
    <property type="entry name" value="6-hairpin_glycosidase_sf"/>
</dbReference>
<keyword evidence="2 4" id="KW-0378">Hydrolase</keyword>
<comment type="caution">
    <text evidence="6">The sequence shown here is derived from an EMBL/GenBank/DDBJ whole genome shotgun (WGS) entry which is preliminary data.</text>
</comment>
<gene>
    <name evidence="6" type="ORF">AYI68_g4885</name>
</gene>
<dbReference type="PROSITE" id="PS00928">
    <property type="entry name" value="TREHALASE_2"/>
    <property type="match status" value="1"/>
</dbReference>
<dbReference type="Proteomes" id="UP000187455">
    <property type="component" value="Unassembled WGS sequence"/>
</dbReference>
<dbReference type="PROSITE" id="PS00927">
    <property type="entry name" value="TREHALASE_1"/>
    <property type="match status" value="1"/>
</dbReference>
<feature type="chain" id="PRO_5013203738" description="Trehalase" evidence="5">
    <location>
        <begin position="21"/>
        <end position="608"/>
    </location>
</feature>
<dbReference type="InterPro" id="IPR001661">
    <property type="entry name" value="Glyco_hydro_37"/>
</dbReference>
<evidence type="ECO:0000256" key="5">
    <source>
        <dbReference type="SAM" id="SignalP"/>
    </source>
</evidence>
<name>A0A1R0GVT4_9FUNG</name>
<dbReference type="AlphaFoldDB" id="A0A1R0GVT4"/>
<dbReference type="EC" id="3.2.1.28" evidence="4"/>
<dbReference type="InterPro" id="IPR012341">
    <property type="entry name" value="6hp_glycosidase-like_sf"/>
</dbReference>
<dbReference type="PRINTS" id="PR00744">
    <property type="entry name" value="GLHYDRLASE37"/>
</dbReference>
<dbReference type="PANTHER" id="PTHR23403">
    <property type="entry name" value="TREHALASE"/>
    <property type="match status" value="1"/>
</dbReference>
<evidence type="ECO:0000256" key="3">
    <source>
        <dbReference type="ARBA" id="ARBA00023295"/>
    </source>
</evidence>
<evidence type="ECO:0000256" key="1">
    <source>
        <dbReference type="ARBA" id="ARBA00005615"/>
    </source>
</evidence>
<keyword evidence="5" id="KW-0732">Signal</keyword>
<dbReference type="GO" id="GO:0004555">
    <property type="term" value="F:alpha,alpha-trehalase activity"/>
    <property type="evidence" value="ECO:0007669"/>
    <property type="project" value="UniProtKB-EC"/>
</dbReference>
<dbReference type="Gene3D" id="1.50.10.10">
    <property type="match status" value="1"/>
</dbReference>
<dbReference type="OrthoDB" id="3542292at2759"/>
<organism evidence="6 7">
    <name type="scientific">Smittium mucronatum</name>
    <dbReference type="NCBI Taxonomy" id="133383"/>
    <lineage>
        <taxon>Eukaryota</taxon>
        <taxon>Fungi</taxon>
        <taxon>Fungi incertae sedis</taxon>
        <taxon>Zoopagomycota</taxon>
        <taxon>Kickxellomycotina</taxon>
        <taxon>Harpellomycetes</taxon>
        <taxon>Harpellales</taxon>
        <taxon>Legeriomycetaceae</taxon>
        <taxon>Smittium</taxon>
    </lineage>
</organism>
<dbReference type="EMBL" id="LSSL01002863">
    <property type="protein sequence ID" value="OLY81013.1"/>
    <property type="molecule type" value="Genomic_DNA"/>
</dbReference>
<proteinExistence type="inferred from homology"/>
<keyword evidence="7" id="KW-1185">Reference proteome</keyword>
<dbReference type="InterPro" id="IPR018232">
    <property type="entry name" value="Glyco_hydro_37_CS"/>
</dbReference>
<reference evidence="6 7" key="1">
    <citation type="journal article" date="2016" name="Mol. Biol. Evol.">
        <title>Genome-Wide Survey of Gut Fungi (Harpellales) Reveals the First Horizontally Transferred Ubiquitin Gene from a Mosquito Host.</title>
        <authorList>
            <person name="Wang Y."/>
            <person name="White M.M."/>
            <person name="Kvist S."/>
            <person name="Moncalvo J.M."/>
        </authorList>
    </citation>
    <scope>NUCLEOTIDE SEQUENCE [LARGE SCALE GENOMIC DNA]</scope>
    <source>
        <strain evidence="6 7">ALG-7-W6</strain>
    </source>
</reference>
<dbReference type="GO" id="GO:0005993">
    <property type="term" value="P:trehalose catabolic process"/>
    <property type="evidence" value="ECO:0007669"/>
    <property type="project" value="TreeGrafter"/>
</dbReference>
<keyword evidence="3 4" id="KW-0326">Glycosidase</keyword>
<evidence type="ECO:0000256" key="4">
    <source>
        <dbReference type="RuleBase" id="RU361180"/>
    </source>
</evidence>
<evidence type="ECO:0000256" key="2">
    <source>
        <dbReference type="ARBA" id="ARBA00022801"/>
    </source>
</evidence>
<dbReference type="Pfam" id="PF01204">
    <property type="entry name" value="Trehalase"/>
    <property type="match status" value="1"/>
</dbReference>
<accession>A0A1R0GVT4</accession>
<evidence type="ECO:0000313" key="6">
    <source>
        <dbReference type="EMBL" id="OLY81013.1"/>
    </source>
</evidence>
<dbReference type="STRING" id="133383.A0A1R0GVT4"/>
<comment type="catalytic activity">
    <reaction evidence="4">
        <text>alpha,alpha-trehalose + H2O = alpha-D-glucose + beta-D-glucose</text>
        <dbReference type="Rhea" id="RHEA:32675"/>
        <dbReference type="ChEBI" id="CHEBI:15377"/>
        <dbReference type="ChEBI" id="CHEBI:15903"/>
        <dbReference type="ChEBI" id="CHEBI:16551"/>
        <dbReference type="ChEBI" id="CHEBI:17925"/>
        <dbReference type="EC" id="3.2.1.28"/>
    </reaction>
</comment>
<protein>
    <recommendedName>
        <fullName evidence="4">Trehalase</fullName>
        <ecNumber evidence="4">3.2.1.28</ecNumber>
    </recommendedName>
    <alternativeName>
        <fullName evidence="4">Alpha-trehalose glucohydrolase</fullName>
    </alternativeName>
</protein>
<feature type="signal peptide" evidence="5">
    <location>
        <begin position="1"/>
        <end position="20"/>
    </location>
</feature>